<name>A0A1H0MC03_9SPHI</name>
<evidence type="ECO:0000313" key="3">
    <source>
        <dbReference type="Proteomes" id="UP000183200"/>
    </source>
</evidence>
<dbReference type="PROSITE" id="PS50042">
    <property type="entry name" value="CNMP_BINDING_3"/>
    <property type="match status" value="1"/>
</dbReference>
<proteinExistence type="predicted"/>
<gene>
    <name evidence="2" type="ORF">SAMN05421820_1223</name>
</gene>
<dbReference type="InterPro" id="IPR000595">
    <property type="entry name" value="cNMP-bd_dom"/>
</dbReference>
<reference evidence="3" key="1">
    <citation type="submission" date="2016-10" db="EMBL/GenBank/DDBJ databases">
        <authorList>
            <person name="Varghese N."/>
            <person name="Submissions S."/>
        </authorList>
    </citation>
    <scope>NUCLEOTIDE SEQUENCE [LARGE SCALE GENOMIC DNA]</scope>
    <source>
        <strain evidence="3">DSM 19110</strain>
    </source>
</reference>
<dbReference type="CDD" id="cd00038">
    <property type="entry name" value="CAP_ED"/>
    <property type="match status" value="1"/>
</dbReference>
<keyword evidence="3" id="KW-1185">Reference proteome</keyword>
<dbReference type="InterPro" id="IPR014710">
    <property type="entry name" value="RmlC-like_jellyroll"/>
</dbReference>
<accession>A0A1H0MC03</accession>
<keyword evidence="2" id="KW-0808">Transferase</keyword>
<dbReference type="STRING" id="430522.BFS30_13350"/>
<dbReference type="SUPFAM" id="SSF51206">
    <property type="entry name" value="cAMP-binding domain-like"/>
    <property type="match status" value="1"/>
</dbReference>
<dbReference type="Gene3D" id="2.60.120.10">
    <property type="entry name" value="Jelly Rolls"/>
    <property type="match status" value="1"/>
</dbReference>
<sequence length="187" mass="21703">MTERLLKCLKDDFDFSLEEFSEIKTHFVFSKKKKKDFLLREGEWSADYFLILDGYVRTFYLSESGTEVTIELLGKGEFAASMYSILKRTASFENIQCLTDCLVVKIAESSFEALSLKDPRWFQFGMKCLKTALLKKEERIMTFGKLKGKARYAKLLNEKPDFVQCIPVQYLASYLGMKPESLSRIRS</sequence>
<keyword evidence="2" id="KW-0418">Kinase</keyword>
<dbReference type="EMBL" id="FNGY01000022">
    <property type="protein sequence ID" value="SDO77756.1"/>
    <property type="molecule type" value="Genomic_DNA"/>
</dbReference>
<feature type="domain" description="Cyclic nucleotide-binding" evidence="1">
    <location>
        <begin position="5"/>
        <end position="114"/>
    </location>
</feature>
<organism evidence="2 3">
    <name type="scientific">Pedobacter steynii</name>
    <dbReference type="NCBI Taxonomy" id="430522"/>
    <lineage>
        <taxon>Bacteria</taxon>
        <taxon>Pseudomonadati</taxon>
        <taxon>Bacteroidota</taxon>
        <taxon>Sphingobacteriia</taxon>
        <taxon>Sphingobacteriales</taxon>
        <taxon>Sphingobacteriaceae</taxon>
        <taxon>Pedobacter</taxon>
    </lineage>
</organism>
<dbReference type="RefSeq" id="WP_074613104.1">
    <property type="nucleotide sequence ID" value="NZ_FNGY01000022.1"/>
</dbReference>
<dbReference type="Pfam" id="PF00027">
    <property type="entry name" value="cNMP_binding"/>
    <property type="match status" value="1"/>
</dbReference>
<dbReference type="AlphaFoldDB" id="A0A1H0MC03"/>
<evidence type="ECO:0000259" key="1">
    <source>
        <dbReference type="PROSITE" id="PS50042"/>
    </source>
</evidence>
<dbReference type="InterPro" id="IPR018490">
    <property type="entry name" value="cNMP-bd_dom_sf"/>
</dbReference>
<evidence type="ECO:0000313" key="2">
    <source>
        <dbReference type="EMBL" id="SDO77756.1"/>
    </source>
</evidence>
<dbReference type="OrthoDB" id="758145at2"/>
<dbReference type="Proteomes" id="UP000183200">
    <property type="component" value="Unassembled WGS sequence"/>
</dbReference>
<dbReference type="GO" id="GO:0016301">
    <property type="term" value="F:kinase activity"/>
    <property type="evidence" value="ECO:0007669"/>
    <property type="project" value="UniProtKB-KW"/>
</dbReference>
<protein>
    <submittedName>
        <fullName evidence="2">cAMP-binding domain of CRP or a regulatory subunit of cAMP-dependent protein kinases</fullName>
    </submittedName>
</protein>